<feature type="domain" description="Response regulatory" evidence="3">
    <location>
        <begin position="7"/>
        <end position="123"/>
    </location>
</feature>
<keyword evidence="5" id="KW-1185">Reference proteome</keyword>
<dbReference type="InterPro" id="IPR011006">
    <property type="entry name" value="CheY-like_superfamily"/>
</dbReference>
<sequence length="133" mass="14409">MPGHERRVLVVDDDEDLRRTVKMVLAEEGYAVLEAANGAEALTRLHDGPLPDVILLDLMMPVMNGEQFRRAQRADPALAEVPVVLMTAAGSRAIEPLMALGPTRVLHKPVGLEPLLEAVDEVSSGRGRNGRAK</sequence>
<dbReference type="EMBL" id="SSMQ01000144">
    <property type="protein sequence ID" value="TKC91258.1"/>
    <property type="molecule type" value="Genomic_DNA"/>
</dbReference>
<evidence type="ECO:0000256" key="1">
    <source>
        <dbReference type="ARBA" id="ARBA00022553"/>
    </source>
</evidence>
<evidence type="ECO:0000313" key="5">
    <source>
        <dbReference type="Proteomes" id="UP000309215"/>
    </source>
</evidence>
<dbReference type="PANTHER" id="PTHR44591:SF3">
    <property type="entry name" value="RESPONSE REGULATORY DOMAIN-CONTAINING PROTEIN"/>
    <property type="match status" value="1"/>
</dbReference>
<dbReference type="PANTHER" id="PTHR44591">
    <property type="entry name" value="STRESS RESPONSE REGULATOR PROTEIN 1"/>
    <property type="match status" value="1"/>
</dbReference>
<dbReference type="InterPro" id="IPR001789">
    <property type="entry name" value="Sig_transdc_resp-reg_receiver"/>
</dbReference>
<protein>
    <submittedName>
        <fullName evidence="4">Response regulator</fullName>
    </submittedName>
</protein>
<comment type="caution">
    <text evidence="4">The sequence shown here is derived from an EMBL/GenBank/DDBJ whole genome shotgun (WGS) entry which is preliminary data.</text>
</comment>
<feature type="modified residue" description="4-aspartylphosphate" evidence="2">
    <location>
        <position position="57"/>
    </location>
</feature>
<dbReference type="SUPFAM" id="SSF52172">
    <property type="entry name" value="CheY-like"/>
    <property type="match status" value="1"/>
</dbReference>
<dbReference type="Proteomes" id="UP000309215">
    <property type="component" value="Unassembled WGS sequence"/>
</dbReference>
<name>A0A4U1ICD5_9BACT</name>
<dbReference type="GO" id="GO:0000160">
    <property type="term" value="P:phosphorelay signal transduction system"/>
    <property type="evidence" value="ECO:0007669"/>
    <property type="project" value="InterPro"/>
</dbReference>
<dbReference type="InterPro" id="IPR050595">
    <property type="entry name" value="Bact_response_regulator"/>
</dbReference>
<dbReference type="OrthoDB" id="9800029at2"/>
<evidence type="ECO:0000259" key="3">
    <source>
        <dbReference type="PROSITE" id="PS50110"/>
    </source>
</evidence>
<keyword evidence="1 2" id="KW-0597">Phosphoprotein</keyword>
<gene>
    <name evidence="4" type="ORF">E8A74_50725</name>
</gene>
<dbReference type="AlphaFoldDB" id="A0A4U1ICD5"/>
<dbReference type="Gene3D" id="3.40.50.2300">
    <property type="match status" value="1"/>
</dbReference>
<proteinExistence type="predicted"/>
<organism evidence="4 5">
    <name type="scientific">Polyangium fumosum</name>
    <dbReference type="NCBI Taxonomy" id="889272"/>
    <lineage>
        <taxon>Bacteria</taxon>
        <taxon>Pseudomonadati</taxon>
        <taxon>Myxococcota</taxon>
        <taxon>Polyangia</taxon>
        <taxon>Polyangiales</taxon>
        <taxon>Polyangiaceae</taxon>
        <taxon>Polyangium</taxon>
    </lineage>
</organism>
<evidence type="ECO:0000256" key="2">
    <source>
        <dbReference type="PROSITE-ProRule" id="PRU00169"/>
    </source>
</evidence>
<accession>A0A4U1ICD5</accession>
<dbReference type="PROSITE" id="PS50110">
    <property type="entry name" value="RESPONSE_REGULATORY"/>
    <property type="match status" value="1"/>
</dbReference>
<dbReference type="SMART" id="SM00448">
    <property type="entry name" value="REC"/>
    <property type="match status" value="1"/>
</dbReference>
<evidence type="ECO:0000313" key="4">
    <source>
        <dbReference type="EMBL" id="TKC91258.1"/>
    </source>
</evidence>
<reference evidence="4 5" key="1">
    <citation type="submission" date="2019-04" db="EMBL/GenBank/DDBJ databases">
        <authorList>
            <person name="Li Y."/>
            <person name="Wang J."/>
        </authorList>
    </citation>
    <scope>NUCLEOTIDE SEQUENCE [LARGE SCALE GENOMIC DNA]</scope>
    <source>
        <strain evidence="4 5">DSM 14668</strain>
    </source>
</reference>
<dbReference type="Pfam" id="PF00072">
    <property type="entry name" value="Response_reg"/>
    <property type="match status" value="1"/>
</dbReference>